<evidence type="ECO:0000313" key="1">
    <source>
        <dbReference type="EMBL" id="OCK72863.1"/>
    </source>
</evidence>
<protein>
    <submittedName>
        <fullName evidence="1">Uncharacterized protein</fullName>
    </submittedName>
</protein>
<dbReference type="Proteomes" id="UP000250266">
    <property type="component" value="Unassembled WGS sequence"/>
</dbReference>
<feature type="non-terminal residue" evidence="1">
    <location>
        <position position="1"/>
    </location>
</feature>
<dbReference type="EMBL" id="KV746286">
    <property type="protein sequence ID" value="OCK72863.1"/>
    <property type="molecule type" value="Genomic_DNA"/>
</dbReference>
<dbReference type="AlphaFoldDB" id="A0A8E2DWE5"/>
<accession>A0A8E2DWE5</accession>
<organism evidence="1 2">
    <name type="scientific">Lepidopterella palustris CBS 459.81</name>
    <dbReference type="NCBI Taxonomy" id="1314670"/>
    <lineage>
        <taxon>Eukaryota</taxon>
        <taxon>Fungi</taxon>
        <taxon>Dikarya</taxon>
        <taxon>Ascomycota</taxon>
        <taxon>Pezizomycotina</taxon>
        <taxon>Dothideomycetes</taxon>
        <taxon>Pleosporomycetidae</taxon>
        <taxon>Mytilinidiales</taxon>
        <taxon>Argynnaceae</taxon>
        <taxon>Lepidopterella</taxon>
    </lineage>
</organism>
<name>A0A8E2DWE5_9PEZI</name>
<keyword evidence="2" id="KW-1185">Reference proteome</keyword>
<gene>
    <name evidence="1" type="ORF">K432DRAFT_314562</name>
</gene>
<reference evidence="1 2" key="1">
    <citation type="journal article" date="2016" name="Nat. Commun.">
        <title>Ectomycorrhizal ecology is imprinted in the genome of the dominant symbiotic fungus Cenococcum geophilum.</title>
        <authorList>
            <consortium name="DOE Joint Genome Institute"/>
            <person name="Peter M."/>
            <person name="Kohler A."/>
            <person name="Ohm R.A."/>
            <person name="Kuo A."/>
            <person name="Krutzmann J."/>
            <person name="Morin E."/>
            <person name="Arend M."/>
            <person name="Barry K.W."/>
            <person name="Binder M."/>
            <person name="Choi C."/>
            <person name="Clum A."/>
            <person name="Copeland A."/>
            <person name="Grisel N."/>
            <person name="Haridas S."/>
            <person name="Kipfer T."/>
            <person name="LaButti K."/>
            <person name="Lindquist E."/>
            <person name="Lipzen A."/>
            <person name="Maire R."/>
            <person name="Meier B."/>
            <person name="Mihaltcheva S."/>
            <person name="Molinier V."/>
            <person name="Murat C."/>
            <person name="Poggeler S."/>
            <person name="Quandt C.A."/>
            <person name="Sperisen C."/>
            <person name="Tritt A."/>
            <person name="Tisserant E."/>
            <person name="Crous P.W."/>
            <person name="Henrissat B."/>
            <person name="Nehls U."/>
            <person name="Egli S."/>
            <person name="Spatafora J.W."/>
            <person name="Grigoriev I.V."/>
            <person name="Martin F.M."/>
        </authorList>
    </citation>
    <scope>NUCLEOTIDE SEQUENCE [LARGE SCALE GENOMIC DNA]</scope>
    <source>
        <strain evidence="1 2">CBS 459.81</strain>
    </source>
</reference>
<evidence type="ECO:0000313" key="2">
    <source>
        <dbReference type="Proteomes" id="UP000250266"/>
    </source>
</evidence>
<sequence>QVHLCTETNWQYCTESITSPLNCVVADNMDNINSIAIDLNLCCRFYADDQCSVSYMGAPSLLYNEQWFPGSPQVSDLLKNCIGSYQCLDSNTTCPPLGAIKYFAPIASSCPPLSPSPSPTP</sequence>
<proteinExistence type="predicted"/>
<dbReference type="OrthoDB" id="3659633at2759"/>